<feature type="region of interest" description="Disordered" evidence="10">
    <location>
        <begin position="188"/>
        <end position="259"/>
    </location>
</feature>
<dbReference type="Gene3D" id="1.20.1370.30">
    <property type="match status" value="1"/>
</dbReference>
<evidence type="ECO:0000313" key="13">
    <source>
        <dbReference type="EMBL" id="GFS41257.1"/>
    </source>
</evidence>
<dbReference type="Proteomes" id="UP000585474">
    <property type="component" value="Unassembled WGS sequence"/>
</dbReference>
<evidence type="ECO:0000256" key="10">
    <source>
        <dbReference type="SAM" id="MobiDB-lite"/>
    </source>
</evidence>
<evidence type="ECO:0000256" key="4">
    <source>
        <dbReference type="ARBA" id="ARBA00022692"/>
    </source>
</evidence>
<name>A0A7J0DU76_9ERIC</name>
<feature type="domain" description="Malic enzyme NAD-binding" evidence="11">
    <location>
        <begin position="983"/>
        <end position="1206"/>
    </location>
</feature>
<feature type="coiled-coil region" evidence="9">
    <location>
        <begin position="591"/>
        <end position="618"/>
    </location>
</feature>
<evidence type="ECO:0000256" key="9">
    <source>
        <dbReference type="SAM" id="Coils"/>
    </source>
</evidence>
<dbReference type="GO" id="GO:0016616">
    <property type="term" value="F:oxidoreductase activity, acting on the CH-OH group of donors, NAD or NADP as acceptor"/>
    <property type="evidence" value="ECO:0007669"/>
    <property type="project" value="InterPro"/>
</dbReference>
<evidence type="ECO:0000256" key="8">
    <source>
        <dbReference type="ARBA" id="ARBA00023136"/>
    </source>
</evidence>
<feature type="compositionally biased region" description="Polar residues" evidence="10">
    <location>
        <begin position="30"/>
        <end position="45"/>
    </location>
</feature>
<dbReference type="Gene3D" id="1.10.287.1490">
    <property type="match status" value="1"/>
</dbReference>
<dbReference type="GO" id="GO:0000301">
    <property type="term" value="P:retrograde transport, vesicle recycling within Golgi"/>
    <property type="evidence" value="ECO:0007669"/>
    <property type="project" value="TreeGrafter"/>
</dbReference>
<feature type="region of interest" description="Disordered" evidence="10">
    <location>
        <begin position="23"/>
        <end position="116"/>
    </location>
</feature>
<keyword evidence="14" id="KW-1185">Reference proteome</keyword>
<dbReference type="SMART" id="SM00919">
    <property type="entry name" value="Malic_M"/>
    <property type="match status" value="1"/>
</dbReference>
<comment type="similarity">
    <text evidence="3">Belongs to the malic enzymes family.</text>
</comment>
<evidence type="ECO:0000256" key="6">
    <source>
        <dbReference type="ARBA" id="ARBA00023034"/>
    </source>
</evidence>
<evidence type="ECO:0000256" key="3">
    <source>
        <dbReference type="ARBA" id="ARBA00008785"/>
    </source>
</evidence>
<dbReference type="GO" id="GO:0006108">
    <property type="term" value="P:malate metabolic process"/>
    <property type="evidence" value="ECO:0007669"/>
    <property type="project" value="UniProtKB-ARBA"/>
</dbReference>
<dbReference type="GO" id="GO:0051287">
    <property type="term" value="F:NAD binding"/>
    <property type="evidence" value="ECO:0007669"/>
    <property type="project" value="InterPro"/>
</dbReference>
<dbReference type="SMART" id="SM01274">
    <property type="entry name" value="malic"/>
    <property type="match status" value="1"/>
</dbReference>
<evidence type="ECO:0000256" key="1">
    <source>
        <dbReference type="ARBA" id="ARBA00001946"/>
    </source>
</evidence>
<dbReference type="SUPFAM" id="SSF51735">
    <property type="entry name" value="NAD(P)-binding Rossmann-fold domains"/>
    <property type="match status" value="1"/>
</dbReference>
<reference evidence="14" key="1">
    <citation type="submission" date="2019-07" db="EMBL/GenBank/DDBJ databases">
        <title>De Novo Assembly of kiwifruit Actinidia rufa.</title>
        <authorList>
            <person name="Sugita-Konishi S."/>
            <person name="Sato K."/>
            <person name="Mori E."/>
            <person name="Abe Y."/>
            <person name="Kisaki G."/>
            <person name="Hamano K."/>
            <person name="Suezawa K."/>
            <person name="Otani M."/>
            <person name="Fukuda T."/>
            <person name="Manabe T."/>
            <person name="Gomi K."/>
            <person name="Tabuchi M."/>
            <person name="Akimitsu K."/>
            <person name="Kataoka I."/>
        </authorList>
    </citation>
    <scope>NUCLEOTIDE SEQUENCE [LARGE SCALE GENOMIC DNA]</scope>
    <source>
        <strain evidence="14">cv. Fuchu</strain>
    </source>
</reference>
<gene>
    <name evidence="13" type="ORF">Acr_00g0073330</name>
</gene>
<dbReference type="GO" id="GO:0004470">
    <property type="term" value="F:malic enzyme activity"/>
    <property type="evidence" value="ECO:0007669"/>
    <property type="project" value="InterPro"/>
</dbReference>
<dbReference type="GO" id="GO:0007030">
    <property type="term" value="P:Golgi organization"/>
    <property type="evidence" value="ECO:0007669"/>
    <property type="project" value="InterPro"/>
</dbReference>
<accession>A0A7J0DU76</accession>
<evidence type="ECO:0000313" key="14">
    <source>
        <dbReference type="Proteomes" id="UP000585474"/>
    </source>
</evidence>
<protein>
    <submittedName>
        <fullName evidence="13">Golgin Putative 1</fullName>
    </submittedName>
</protein>
<dbReference type="Gene3D" id="3.40.50.720">
    <property type="entry name" value="NAD(P)-binding Rossmann-like Domain"/>
    <property type="match status" value="1"/>
</dbReference>
<keyword evidence="5" id="KW-1133">Transmembrane helix</keyword>
<sequence>MASWFRAAEDLFEVVDRRAKLVVGEKPEEQSNSQTPAANGQVSQTKRTRLKAKAQKRLSSNETPKTIDTSLEHNSSEASESDVALDKDRGVSSIGNDGISLSNSNAEASNEDQLNIEKDRSLSASSLSETILNEEIKHNAVDEKVPAIVSDVEAIVPTSNGKPVNEGLSDGLERISSSLLSVNGVEVVHKDPPADPGQSFRMGDAGSPKKIEQEGSQPVSVDAPSKVDTQLKDDDLKVESLSNQKKPQEHKADTSSVKIEDQLDEAQGLLKTSISTGQSKEARLARVCAGLQSRLQGYKSENAQLEELLIAERELSKACEARMKHLQREISEAKNEATKVESNMAEALAAKNKEIEALLSSMDSLKKQAALSEGNLASLQANMESIMRNRELTETRMMQAVREELASAERRAEEERAAHNATKMAAMEREVELEHRAIEASTALARLQRTADERTSKAAELEQKVALLEVECASLNQELQDMEARARRGPKKVPEEANQMIQAWQKEVERARQGQRDAESKLSSLEASFSHVALHESLAEVQKMRVEMAAMKRDAEHYSRQEHMELEKRYRELTDLLYYKQTQLETMASDKAAAEFQLEKEMKRLQEAQVEAERSRSSRRASSYWEEDNDMKELEPLPLHHRHMVGARMQLQKAAKFLDSGAVRATRFLWRYPTARVLLLFYLVFVHLFLMYLLHRLQVWICGHLQKNKMILLPLEKLQNPWDLPTILCHDSSLAHHLHNPTNPGGDIRDQLRAWYLSSNGAGGGGGGEREWRFAMESTLKDMTVGGGVEDVYGEDCASEDQLVTPWNTSVARNERLFYKLLTDNVEEILLIVYTPTVGEACQKYGSIYRHPQGLLISLKEKYDLALNVLEVLKNWPDRKIQVIVVTDGERILGLGDLGCQGMGIPVGKLALYTALGGVRPSVCLPITIDVGINNEQLLKDEFYIGLRQWRVTGQEYADLLHEFMIAVKQNYGDEVLVQFDDIQGTASVVLAGLVAALKFLGGILAEHTFIFIVAGETETPLEETRKKIWLLDSKTSANNEFYMPVRTRFKTSKPWAHEHEPVKDLLNAIKAIKSTVLIGSAGVGRAFTKEVTKAMASFNKKPIIMALSNRTSQSECTAEEAYNWSQGRAIFSSGSPFGPVEYNGKVYVTGQVKRGITWRETLKQAEALAGQVTKENFDKGLIYPPLPNIRKISAHIAANLAAKAYELGMATRLPQPQNLVNYAESCMYTPNYRSYR</sequence>
<dbReference type="InterPro" id="IPR012302">
    <property type="entry name" value="Malic_NAD-bd"/>
</dbReference>
<feature type="domain" description="Malic enzyme N-terminal" evidence="12">
    <location>
        <begin position="811"/>
        <end position="995"/>
    </location>
</feature>
<keyword evidence="7 9" id="KW-0175">Coiled coil</keyword>
<dbReference type="GO" id="GO:0031985">
    <property type="term" value="C:Golgi cisterna"/>
    <property type="evidence" value="ECO:0007669"/>
    <property type="project" value="TreeGrafter"/>
</dbReference>
<feature type="compositionally biased region" description="Basic residues" evidence="10">
    <location>
        <begin position="46"/>
        <end position="56"/>
    </location>
</feature>
<dbReference type="GO" id="GO:0000139">
    <property type="term" value="C:Golgi membrane"/>
    <property type="evidence" value="ECO:0007669"/>
    <property type="project" value="UniProtKB-SubCell"/>
</dbReference>
<dbReference type="PRINTS" id="PR00072">
    <property type="entry name" value="MALOXRDTASE"/>
</dbReference>
<keyword evidence="4" id="KW-0812">Transmembrane</keyword>
<feature type="compositionally biased region" description="Basic and acidic residues" evidence="10">
    <location>
        <begin position="246"/>
        <end position="259"/>
    </location>
</feature>
<evidence type="ECO:0000256" key="7">
    <source>
        <dbReference type="ARBA" id="ARBA00023054"/>
    </source>
</evidence>
<dbReference type="Pfam" id="PF09787">
    <property type="entry name" value="Golgin_A5"/>
    <property type="match status" value="1"/>
</dbReference>
<dbReference type="AlphaFoldDB" id="A0A7J0DU76"/>
<dbReference type="InterPro" id="IPR036291">
    <property type="entry name" value="NAD(P)-bd_dom_sf"/>
</dbReference>
<dbReference type="InterPro" id="IPR012301">
    <property type="entry name" value="Malic_N_dom"/>
</dbReference>
<organism evidence="13 14">
    <name type="scientific">Actinidia rufa</name>
    <dbReference type="NCBI Taxonomy" id="165716"/>
    <lineage>
        <taxon>Eukaryota</taxon>
        <taxon>Viridiplantae</taxon>
        <taxon>Streptophyta</taxon>
        <taxon>Embryophyta</taxon>
        <taxon>Tracheophyta</taxon>
        <taxon>Spermatophyta</taxon>
        <taxon>Magnoliopsida</taxon>
        <taxon>eudicotyledons</taxon>
        <taxon>Gunneridae</taxon>
        <taxon>Pentapetalae</taxon>
        <taxon>asterids</taxon>
        <taxon>Ericales</taxon>
        <taxon>Actinidiaceae</taxon>
        <taxon>Actinidia</taxon>
    </lineage>
</organism>
<feature type="compositionally biased region" description="Polar residues" evidence="10">
    <location>
        <begin position="57"/>
        <end position="69"/>
    </location>
</feature>
<evidence type="ECO:0000256" key="2">
    <source>
        <dbReference type="ARBA" id="ARBA00004194"/>
    </source>
</evidence>
<dbReference type="EMBL" id="BJWL01000369">
    <property type="protein sequence ID" value="GFS41257.1"/>
    <property type="molecule type" value="Genomic_DNA"/>
</dbReference>
<evidence type="ECO:0000259" key="11">
    <source>
        <dbReference type="SMART" id="SM00919"/>
    </source>
</evidence>
<dbReference type="InterPro" id="IPR046346">
    <property type="entry name" value="Aminoacid_DH-like_N_sf"/>
</dbReference>
<dbReference type="PANTHER" id="PTHR13815">
    <property type="entry name" value="GOLGIN-84"/>
    <property type="match status" value="1"/>
</dbReference>
<comment type="caution">
    <text evidence="13">The sequence shown here is derived from an EMBL/GenBank/DDBJ whole genome shotgun (WGS) entry which is preliminary data.</text>
</comment>
<keyword evidence="6" id="KW-0333">Golgi apparatus</keyword>
<comment type="cofactor">
    <cofactor evidence="1">
        <name>Mg(2+)</name>
        <dbReference type="ChEBI" id="CHEBI:18420"/>
    </cofactor>
</comment>
<dbReference type="PANTHER" id="PTHR13815:SF7">
    <property type="entry name" value="GOLGIN SUBFAMILY A MEMBER 5"/>
    <property type="match status" value="1"/>
</dbReference>
<feature type="coiled-coil region" evidence="9">
    <location>
        <begin position="288"/>
        <end position="418"/>
    </location>
</feature>
<dbReference type="InterPro" id="IPR001891">
    <property type="entry name" value="Malic_OxRdtase"/>
</dbReference>
<dbReference type="InterPro" id="IPR019177">
    <property type="entry name" value="Golgin_subfamily_A_member_5"/>
</dbReference>
<evidence type="ECO:0000259" key="12">
    <source>
        <dbReference type="SMART" id="SM01274"/>
    </source>
</evidence>
<dbReference type="Pfam" id="PF00390">
    <property type="entry name" value="malic"/>
    <property type="match status" value="1"/>
</dbReference>
<proteinExistence type="inferred from homology"/>
<keyword evidence="8" id="KW-0472">Membrane</keyword>
<comment type="subcellular location">
    <subcellularLocation>
        <location evidence="2">Golgi apparatus membrane</location>
        <topology evidence="2">Single-pass membrane protein</topology>
    </subcellularLocation>
</comment>
<feature type="coiled-coil region" evidence="9">
    <location>
        <begin position="444"/>
        <end position="561"/>
    </location>
</feature>
<dbReference type="OrthoDB" id="248903at2759"/>
<dbReference type="SUPFAM" id="SSF53223">
    <property type="entry name" value="Aminoacid dehydrogenase-like, N-terminal domain"/>
    <property type="match status" value="1"/>
</dbReference>
<feature type="compositionally biased region" description="Basic and acidic residues" evidence="10">
    <location>
        <begin position="229"/>
        <end position="238"/>
    </location>
</feature>
<evidence type="ECO:0000256" key="5">
    <source>
        <dbReference type="ARBA" id="ARBA00022989"/>
    </source>
</evidence>